<dbReference type="PANTHER" id="PTHR11695">
    <property type="entry name" value="ALCOHOL DEHYDROGENASE RELATED"/>
    <property type="match status" value="1"/>
</dbReference>
<dbReference type="RefSeq" id="XP_031869748.1">
    <property type="nucleotide sequence ID" value="XM_032013148.1"/>
</dbReference>
<dbReference type="Pfam" id="PF08240">
    <property type="entry name" value="ADH_N"/>
    <property type="match status" value="1"/>
</dbReference>
<protein>
    <submittedName>
        <fullName evidence="2">GroES-like protein</fullName>
    </submittedName>
</protein>
<dbReference type="GO" id="GO:0005739">
    <property type="term" value="C:mitochondrion"/>
    <property type="evidence" value="ECO:0007669"/>
    <property type="project" value="TreeGrafter"/>
</dbReference>
<gene>
    <name evidence="2" type="ORF">BP5553_04525</name>
</gene>
<evidence type="ECO:0000313" key="3">
    <source>
        <dbReference type="Proteomes" id="UP000254866"/>
    </source>
</evidence>
<dbReference type="SUPFAM" id="SSF51735">
    <property type="entry name" value="NAD(P)-binding Rossmann-fold domains"/>
    <property type="match status" value="1"/>
</dbReference>
<evidence type="ECO:0000313" key="2">
    <source>
        <dbReference type="EMBL" id="RDL37092.1"/>
    </source>
</evidence>
<dbReference type="Pfam" id="PF13602">
    <property type="entry name" value="ADH_zinc_N_2"/>
    <property type="match status" value="1"/>
</dbReference>
<accession>A0A370TNJ2</accession>
<dbReference type="InterPro" id="IPR036291">
    <property type="entry name" value="NAD(P)-bd_dom_sf"/>
</dbReference>
<dbReference type="InterPro" id="IPR020843">
    <property type="entry name" value="ER"/>
</dbReference>
<dbReference type="Gene3D" id="3.90.180.10">
    <property type="entry name" value="Medium-chain alcohol dehydrogenases, catalytic domain"/>
    <property type="match status" value="1"/>
</dbReference>
<dbReference type="OrthoDB" id="3509362at2759"/>
<sequence>MALPATMKAINLNKPAGPAGTVTFTNGSTKDLTFNPSQPMPSPSPTQALIRVHAVAVTPYELTWGFPPQSEPRVPCHDIAGTIVSAPANSGFAPGDRVFGLLDYMGQGGMAEYTVGEPEYLVKIPEGLDFVEAASVSRSALTVWQAMRVQGGGLLKEGMKVLVTGATGAVGRYAIQMIKHFVGKEGKVIALGGKGSEGLKALGADVVVNYRETKEWDEAVKKEGPVDLIFDCVGKKTLEKALALVKDGGAIVTIGSPPPDVVHVEGWNELKERNVNGIFFIVGPQGEQLAQIAALISKGVVKPSVALVVDLSEKSVRDGWDTALNGGFGGTLVVKVL</sequence>
<dbReference type="CDD" id="cd05289">
    <property type="entry name" value="MDR_like_2"/>
    <property type="match status" value="1"/>
</dbReference>
<dbReference type="GeneID" id="43597374"/>
<keyword evidence="3" id="KW-1185">Reference proteome</keyword>
<comment type="caution">
    <text evidence="2">The sequence shown here is derived from an EMBL/GenBank/DDBJ whole genome shotgun (WGS) entry which is preliminary data.</text>
</comment>
<reference evidence="2 3" key="1">
    <citation type="journal article" date="2018" name="IMA Fungus">
        <title>IMA Genome-F 9: Draft genome sequence of Annulohypoxylon stygium, Aspergillus mulundensis, Berkeleyomyces basicola (syn. Thielaviopsis basicola), Ceratocystis smalleyi, two Cercospora beticola strains, Coleophoma cylindrospora, Fusarium fracticaudum, Phialophora cf. hyalina, and Morchella septimelata.</title>
        <authorList>
            <person name="Wingfield B.D."/>
            <person name="Bills G.F."/>
            <person name="Dong Y."/>
            <person name="Huang W."/>
            <person name="Nel W.J."/>
            <person name="Swalarsk-Parry B.S."/>
            <person name="Vaghefi N."/>
            <person name="Wilken P.M."/>
            <person name="An Z."/>
            <person name="de Beer Z.W."/>
            <person name="De Vos L."/>
            <person name="Chen L."/>
            <person name="Duong T.A."/>
            <person name="Gao Y."/>
            <person name="Hammerbacher A."/>
            <person name="Kikkert J.R."/>
            <person name="Li Y."/>
            <person name="Li H."/>
            <person name="Li K."/>
            <person name="Li Q."/>
            <person name="Liu X."/>
            <person name="Ma X."/>
            <person name="Naidoo K."/>
            <person name="Pethybridge S.J."/>
            <person name="Sun J."/>
            <person name="Steenkamp E.T."/>
            <person name="van der Nest M.A."/>
            <person name="van Wyk S."/>
            <person name="Wingfield M.J."/>
            <person name="Xiong C."/>
            <person name="Yue Q."/>
            <person name="Zhang X."/>
        </authorList>
    </citation>
    <scope>NUCLEOTIDE SEQUENCE [LARGE SCALE GENOMIC DNA]</scope>
    <source>
        <strain evidence="2 3">BP 5553</strain>
    </source>
</reference>
<dbReference type="Proteomes" id="UP000254866">
    <property type="component" value="Unassembled WGS sequence"/>
</dbReference>
<dbReference type="Gene3D" id="3.40.50.720">
    <property type="entry name" value="NAD(P)-binding Rossmann-like Domain"/>
    <property type="match status" value="1"/>
</dbReference>
<evidence type="ECO:0000259" key="1">
    <source>
        <dbReference type="SMART" id="SM00829"/>
    </source>
</evidence>
<dbReference type="SUPFAM" id="SSF50129">
    <property type="entry name" value="GroES-like"/>
    <property type="match status" value="1"/>
</dbReference>
<feature type="domain" description="Enoyl reductase (ER)" evidence="1">
    <location>
        <begin position="27"/>
        <end position="334"/>
    </location>
</feature>
<dbReference type="SMART" id="SM00829">
    <property type="entry name" value="PKS_ER"/>
    <property type="match status" value="1"/>
</dbReference>
<dbReference type="GO" id="GO:0016491">
    <property type="term" value="F:oxidoreductase activity"/>
    <property type="evidence" value="ECO:0007669"/>
    <property type="project" value="InterPro"/>
</dbReference>
<dbReference type="PANTHER" id="PTHR11695:SF647">
    <property type="entry name" value="ENOYL REDUCTASE (ER) DOMAIN-CONTAINING PROTEIN"/>
    <property type="match status" value="1"/>
</dbReference>
<name>A0A370TNJ2_9HELO</name>
<dbReference type="STRING" id="2656787.A0A370TNJ2"/>
<dbReference type="AlphaFoldDB" id="A0A370TNJ2"/>
<organism evidence="2 3">
    <name type="scientific">Venustampulla echinocandica</name>
    <dbReference type="NCBI Taxonomy" id="2656787"/>
    <lineage>
        <taxon>Eukaryota</taxon>
        <taxon>Fungi</taxon>
        <taxon>Dikarya</taxon>
        <taxon>Ascomycota</taxon>
        <taxon>Pezizomycotina</taxon>
        <taxon>Leotiomycetes</taxon>
        <taxon>Helotiales</taxon>
        <taxon>Pleuroascaceae</taxon>
        <taxon>Venustampulla</taxon>
    </lineage>
</organism>
<dbReference type="InterPro" id="IPR050700">
    <property type="entry name" value="YIM1/Zinc_Alcohol_DH_Fams"/>
</dbReference>
<dbReference type="InterPro" id="IPR011032">
    <property type="entry name" value="GroES-like_sf"/>
</dbReference>
<dbReference type="EMBL" id="NPIC01000003">
    <property type="protein sequence ID" value="RDL37092.1"/>
    <property type="molecule type" value="Genomic_DNA"/>
</dbReference>
<dbReference type="InterPro" id="IPR013154">
    <property type="entry name" value="ADH-like_N"/>
</dbReference>
<proteinExistence type="predicted"/>